<evidence type="ECO:0000313" key="5">
    <source>
        <dbReference type="EMBL" id="KAJ4129166.1"/>
    </source>
</evidence>
<protein>
    <submittedName>
        <fullName evidence="5">Pituitary homeobox 2</fullName>
        <ecNumber evidence="5">4.2.1.94</ecNumber>
    </submittedName>
</protein>
<evidence type="ECO:0000259" key="4">
    <source>
        <dbReference type="Pfam" id="PF02982"/>
    </source>
</evidence>
<keyword evidence="5" id="KW-0371">Homeobox</keyword>
<sequence length="161" mass="17850">MGVSRVDPADALQLTAITFEWAESLDTKDWARLGDILAPELTVDYTEVTGQKWDAMSAKDFVAMVSDVGFVGDPLVDSQHFIGASKYEVVSEDCVVGSHQLRAAHQRYTGPDKKTVEAKGHCHALMQHTYLKIGGDWKLAGLKPKAYWNEFDFDKIFPGNS</sequence>
<dbReference type="GO" id="GO:0003677">
    <property type="term" value="F:DNA binding"/>
    <property type="evidence" value="ECO:0007669"/>
    <property type="project" value="UniProtKB-KW"/>
</dbReference>
<comment type="caution">
    <text evidence="5">The sequence shown here is derived from an EMBL/GenBank/DDBJ whole genome shotgun (WGS) entry which is preliminary data.</text>
</comment>
<dbReference type="InterPro" id="IPR049884">
    <property type="entry name" value="Scytalone_dh"/>
</dbReference>
<dbReference type="InterPro" id="IPR004235">
    <property type="entry name" value="Scytalone_dehydratase"/>
</dbReference>
<dbReference type="Proteomes" id="UP001152024">
    <property type="component" value="Unassembled WGS sequence"/>
</dbReference>
<keyword evidence="6" id="KW-1185">Reference proteome</keyword>
<dbReference type="GO" id="GO:0030411">
    <property type="term" value="F:scytalone dehydratase activity"/>
    <property type="evidence" value="ECO:0007669"/>
    <property type="project" value="UniProtKB-EC"/>
</dbReference>
<evidence type="ECO:0000256" key="3">
    <source>
        <dbReference type="PIRNR" id="PIRNR024851"/>
    </source>
</evidence>
<accession>A0ABQ8R8G4</accession>
<dbReference type="Gene3D" id="3.10.450.50">
    <property type="match status" value="1"/>
</dbReference>
<evidence type="ECO:0000313" key="6">
    <source>
        <dbReference type="Proteomes" id="UP001152024"/>
    </source>
</evidence>
<name>A0ABQ8R8G4_FUSEQ</name>
<reference evidence="5" key="1">
    <citation type="submission" date="2022-09" db="EMBL/GenBank/DDBJ databases">
        <title>Fusarium specimens isolated from Avocado Roots.</title>
        <authorList>
            <person name="Stajich J."/>
            <person name="Roper C."/>
            <person name="Heimlech-Rivalta G."/>
        </authorList>
    </citation>
    <scope>NUCLEOTIDE SEQUENCE</scope>
    <source>
        <strain evidence="5">CF00095</strain>
    </source>
</reference>
<dbReference type="InterPro" id="IPR032710">
    <property type="entry name" value="NTF2-like_dom_sf"/>
</dbReference>
<evidence type="ECO:0000256" key="1">
    <source>
        <dbReference type="ARBA" id="ARBA00008584"/>
    </source>
</evidence>
<gene>
    <name evidence="5" type="primary">arp1</name>
    <name evidence="5" type="ORF">NW768_007701</name>
</gene>
<comment type="similarity">
    <text evidence="1 3">Belongs to the scytalone dehydratase family.</text>
</comment>
<keyword evidence="2 3" id="KW-0456">Lyase</keyword>
<proteinExistence type="inferred from homology"/>
<organism evidence="5 6">
    <name type="scientific">Fusarium equiseti</name>
    <name type="common">Fusarium scirpi</name>
    <dbReference type="NCBI Taxonomy" id="61235"/>
    <lineage>
        <taxon>Eukaryota</taxon>
        <taxon>Fungi</taxon>
        <taxon>Dikarya</taxon>
        <taxon>Ascomycota</taxon>
        <taxon>Pezizomycotina</taxon>
        <taxon>Sordariomycetes</taxon>
        <taxon>Hypocreomycetidae</taxon>
        <taxon>Hypocreales</taxon>
        <taxon>Nectriaceae</taxon>
        <taxon>Fusarium</taxon>
        <taxon>Fusarium incarnatum-equiseti species complex</taxon>
    </lineage>
</organism>
<evidence type="ECO:0000256" key="2">
    <source>
        <dbReference type="ARBA" id="ARBA00023239"/>
    </source>
</evidence>
<dbReference type="EMBL" id="JAOQBH010000011">
    <property type="protein sequence ID" value="KAJ4129166.1"/>
    <property type="molecule type" value="Genomic_DNA"/>
</dbReference>
<feature type="domain" description="Scytalone dehydratase-like" evidence="4">
    <location>
        <begin position="9"/>
        <end position="158"/>
    </location>
</feature>
<dbReference type="Pfam" id="PF02982">
    <property type="entry name" value="Scytalone_dh"/>
    <property type="match status" value="1"/>
</dbReference>
<keyword evidence="5" id="KW-0238">DNA-binding</keyword>
<dbReference type="PIRSF" id="PIRSF024851">
    <property type="entry name" value="SCD1"/>
    <property type="match status" value="1"/>
</dbReference>
<dbReference type="EC" id="4.2.1.94" evidence="5"/>
<dbReference type="SUPFAM" id="SSF54427">
    <property type="entry name" value="NTF2-like"/>
    <property type="match status" value="1"/>
</dbReference>